<name>A0A956RPL5_UNCEI</name>
<evidence type="ECO:0000259" key="1">
    <source>
        <dbReference type="PROSITE" id="PS50887"/>
    </source>
</evidence>
<reference evidence="2" key="1">
    <citation type="submission" date="2020-04" db="EMBL/GenBank/DDBJ databases">
        <authorList>
            <person name="Zhang T."/>
        </authorList>
    </citation>
    <scope>NUCLEOTIDE SEQUENCE</scope>
    <source>
        <strain evidence="2">HKST-UBA01</strain>
    </source>
</reference>
<dbReference type="InterPro" id="IPR000160">
    <property type="entry name" value="GGDEF_dom"/>
</dbReference>
<dbReference type="CDD" id="cd01949">
    <property type="entry name" value="GGDEF"/>
    <property type="match status" value="1"/>
</dbReference>
<dbReference type="InterPro" id="IPR003018">
    <property type="entry name" value="GAF"/>
</dbReference>
<dbReference type="FunFam" id="3.30.70.270:FF:000001">
    <property type="entry name" value="Diguanylate cyclase domain protein"/>
    <property type="match status" value="1"/>
</dbReference>
<dbReference type="PANTHER" id="PTHR45138">
    <property type="entry name" value="REGULATORY COMPONENTS OF SENSORY TRANSDUCTION SYSTEM"/>
    <property type="match status" value="1"/>
</dbReference>
<dbReference type="SMART" id="SM00065">
    <property type="entry name" value="GAF"/>
    <property type="match status" value="1"/>
</dbReference>
<reference evidence="2" key="2">
    <citation type="journal article" date="2021" name="Microbiome">
        <title>Successional dynamics and alternative stable states in a saline activated sludge microbial community over 9 years.</title>
        <authorList>
            <person name="Wang Y."/>
            <person name="Ye J."/>
            <person name="Ju F."/>
            <person name="Liu L."/>
            <person name="Boyd J.A."/>
            <person name="Deng Y."/>
            <person name="Parks D.H."/>
            <person name="Jiang X."/>
            <person name="Yin X."/>
            <person name="Woodcroft B.J."/>
            <person name="Tyson G.W."/>
            <person name="Hugenholtz P."/>
            <person name="Polz M.F."/>
            <person name="Zhang T."/>
        </authorList>
    </citation>
    <scope>NUCLEOTIDE SEQUENCE</scope>
    <source>
        <strain evidence="2">HKST-UBA01</strain>
    </source>
</reference>
<dbReference type="PROSITE" id="PS50887">
    <property type="entry name" value="GGDEF"/>
    <property type="match status" value="1"/>
</dbReference>
<dbReference type="SMART" id="SM00267">
    <property type="entry name" value="GGDEF"/>
    <property type="match status" value="1"/>
</dbReference>
<dbReference type="NCBIfam" id="TIGR00254">
    <property type="entry name" value="GGDEF"/>
    <property type="match status" value="1"/>
</dbReference>
<dbReference type="InterPro" id="IPR029787">
    <property type="entry name" value="Nucleotide_cyclase"/>
</dbReference>
<dbReference type="GO" id="GO:1902201">
    <property type="term" value="P:negative regulation of bacterial-type flagellum-dependent cell motility"/>
    <property type="evidence" value="ECO:0007669"/>
    <property type="project" value="TreeGrafter"/>
</dbReference>
<evidence type="ECO:0000313" key="2">
    <source>
        <dbReference type="EMBL" id="MCA9727975.1"/>
    </source>
</evidence>
<organism evidence="2 3">
    <name type="scientific">Eiseniibacteriota bacterium</name>
    <dbReference type="NCBI Taxonomy" id="2212470"/>
    <lineage>
        <taxon>Bacteria</taxon>
        <taxon>Candidatus Eiseniibacteriota</taxon>
    </lineage>
</organism>
<dbReference type="PANTHER" id="PTHR45138:SF9">
    <property type="entry name" value="DIGUANYLATE CYCLASE DGCM-RELATED"/>
    <property type="match status" value="1"/>
</dbReference>
<dbReference type="Pfam" id="PF13185">
    <property type="entry name" value="GAF_2"/>
    <property type="match status" value="1"/>
</dbReference>
<dbReference type="Proteomes" id="UP000697710">
    <property type="component" value="Unassembled WGS sequence"/>
</dbReference>
<dbReference type="InterPro" id="IPR029016">
    <property type="entry name" value="GAF-like_dom_sf"/>
</dbReference>
<feature type="domain" description="GGDEF" evidence="1">
    <location>
        <begin position="282"/>
        <end position="412"/>
    </location>
</feature>
<comment type="caution">
    <text evidence="2">The sequence shown here is derived from an EMBL/GenBank/DDBJ whole genome shotgun (WGS) entry which is preliminary data.</text>
</comment>
<dbReference type="GO" id="GO:0005886">
    <property type="term" value="C:plasma membrane"/>
    <property type="evidence" value="ECO:0007669"/>
    <property type="project" value="TreeGrafter"/>
</dbReference>
<dbReference type="GO" id="GO:0052621">
    <property type="term" value="F:diguanylate cyclase activity"/>
    <property type="evidence" value="ECO:0007669"/>
    <property type="project" value="TreeGrafter"/>
</dbReference>
<dbReference type="SUPFAM" id="SSF55781">
    <property type="entry name" value="GAF domain-like"/>
    <property type="match status" value="1"/>
</dbReference>
<gene>
    <name evidence="2" type="ORF">KC729_09855</name>
</gene>
<dbReference type="SUPFAM" id="SSF55073">
    <property type="entry name" value="Nucleotide cyclase"/>
    <property type="match status" value="1"/>
</dbReference>
<accession>A0A956RPL5</accession>
<dbReference type="Gene3D" id="3.30.450.40">
    <property type="match status" value="1"/>
</dbReference>
<dbReference type="EMBL" id="JAGQHR010000273">
    <property type="protein sequence ID" value="MCA9727975.1"/>
    <property type="molecule type" value="Genomic_DNA"/>
</dbReference>
<sequence length="415" mass="47085">MRRRNGNGSQQLQDITEKFRRGETKLVKVLEEAGYITERERSTFLDKIQKAVAQKRSSEVLATAHSIHNRIIRILQTSKTERGESGRRENQELEILMEVGRIIQTTTKREEAFEKLLELIRLVIPYENATLFVVNRATNQLAVGAIRGEHVDLISGVQFDHGFGFSSWVAKQKKPILLNELHRTTRPEGPQVGSFLSVPLVVQQELIGVLNLSHPGNQAFTEDHLRMLTLIAGQAAAILQRVLMYEEMARLAITDELTGVYNRRYFTLRLDEEIARSRRHGHPFSLLFLDLDNFKRINDTYGHVLGDRILADLGKLLQRWARSTDLLARFGGEEFVVLLPVTDSGQALVAADRLRRTVEDHSFPRRKRLTVSIGVSTYPLDGVREEELLKVADQALYQAKRMGKNRTMASSVGAA</sequence>
<protein>
    <submittedName>
        <fullName evidence="2">Sensor domain-containing diguanylate cyclase</fullName>
    </submittedName>
</protein>
<dbReference type="InterPro" id="IPR050469">
    <property type="entry name" value="Diguanylate_Cyclase"/>
</dbReference>
<proteinExistence type="predicted"/>
<dbReference type="Gene3D" id="3.30.70.270">
    <property type="match status" value="1"/>
</dbReference>
<dbReference type="AlphaFoldDB" id="A0A956RPL5"/>
<dbReference type="Pfam" id="PF00990">
    <property type="entry name" value="GGDEF"/>
    <property type="match status" value="1"/>
</dbReference>
<evidence type="ECO:0000313" key="3">
    <source>
        <dbReference type="Proteomes" id="UP000697710"/>
    </source>
</evidence>
<dbReference type="GO" id="GO:0043709">
    <property type="term" value="P:cell adhesion involved in single-species biofilm formation"/>
    <property type="evidence" value="ECO:0007669"/>
    <property type="project" value="TreeGrafter"/>
</dbReference>
<dbReference type="InterPro" id="IPR043128">
    <property type="entry name" value="Rev_trsase/Diguanyl_cyclase"/>
</dbReference>